<dbReference type="OrthoDB" id="2149478at2"/>
<keyword evidence="9" id="KW-1185">Reference proteome</keyword>
<evidence type="ECO:0000256" key="2">
    <source>
        <dbReference type="ARBA" id="ARBA00022737"/>
    </source>
</evidence>
<feature type="signal peptide" evidence="4">
    <location>
        <begin position="1"/>
        <end position="24"/>
    </location>
</feature>
<evidence type="ECO:0000259" key="6">
    <source>
        <dbReference type="Pfam" id="PF07523"/>
    </source>
</evidence>
<dbReference type="GO" id="GO:0009274">
    <property type="term" value="C:peptidoglycan-based cell wall"/>
    <property type="evidence" value="ECO:0007669"/>
    <property type="project" value="UniProtKB-ARBA"/>
</dbReference>
<organism evidence="8 9">
    <name type="scientific">Isobaculum melis</name>
    <dbReference type="NCBI Taxonomy" id="142588"/>
    <lineage>
        <taxon>Bacteria</taxon>
        <taxon>Bacillati</taxon>
        <taxon>Bacillota</taxon>
        <taxon>Bacilli</taxon>
        <taxon>Lactobacillales</taxon>
        <taxon>Carnobacteriaceae</taxon>
        <taxon>Isobaculum</taxon>
    </lineage>
</organism>
<reference evidence="8 9" key="1">
    <citation type="submission" date="2016-10" db="EMBL/GenBank/DDBJ databases">
        <authorList>
            <person name="de Groot N.N."/>
        </authorList>
    </citation>
    <scope>NUCLEOTIDE SEQUENCE [LARGE SCALE GENOMIC DNA]</scope>
    <source>
        <strain evidence="8 9">DSM 13760</strain>
    </source>
</reference>
<dbReference type="AlphaFoldDB" id="A0A1H9SGD0"/>
<dbReference type="Gene3D" id="2.60.40.10">
    <property type="entry name" value="Immunoglobulins"/>
    <property type="match status" value="4"/>
</dbReference>
<evidence type="ECO:0000259" key="5">
    <source>
        <dbReference type="Pfam" id="PF06458"/>
    </source>
</evidence>
<keyword evidence="4" id="KW-0732">Signal</keyword>
<dbReference type="InterPro" id="IPR032675">
    <property type="entry name" value="LRR_dom_sf"/>
</dbReference>
<dbReference type="STRING" id="142588.SAMN04488559_10785"/>
<dbReference type="PANTHER" id="PTHR24366">
    <property type="entry name" value="IG(IMMUNOGLOBULIN) AND LRR(LEUCINE RICH REPEAT) DOMAINS"/>
    <property type="match status" value="1"/>
</dbReference>
<sequence length="1010" mass="112025">MKKRMIFVLVASLMLSSSVSSVQALEEPEFNPLVEEATNEAVLVEEDDNEVPVEEPAVLSENKEPMRSEDEAILPTNRSMTTLFPDPNLAQAIASFFNKTVADELTVEEIQQTKKLVLGNLNIQSAKGIELFKRLEDLDLRGNQLVELPDELMQLTALEALRLQDNQLTKLPDNIGLLKSLSTLYLTNNQLTYLPDSFMDLAKLNTLFLSKNAITSLPANFFELPSLATVYLNENGLTKFPEATNKDSRVVELFANKNNFTYLPDNFEKFPRLKTLEVSWNQIEELPDSLTQLPLLANLHATKNNIAALPDRFTDLSSLVNLHLGNNLLTELPALSNFSKLKVLEVYSNRLTTLPTDIGSLSQLVTLKIDHNQLDTLPDSLAELTQLETLALHYNGLTQLPDAVFEKLIHLKSLNISYNQIANLPAMLTNHQLTQLTSLDIQTNLLPASSLDTSLSPLFPGLVTLATTNQDQLQLSKKNLVFEVASLDEIALIEQQDIIPFLRLAKGRTLSAKHQYQLTEFTDGAGNQVELKDYLDETGPLETATLFAKVRIKAPGFYQENEQSNSITEDPIQLNITADKSSLSVKDVTIYAGEAWTAVDNFIKATDKDGKEVPFSEVTVTDANQVDSQTPGEYEVTYHYGAKQETAKVTVLENQTSITVKDVTIYTGESWTAIDNFIKATDKDGKEVPFSEIIITAADQVDSQTPGEYEVTYHYGGKQETAKVIVLENQTSITVKDVTIYAGEAWTTVDNFVEATDKDGVVVSFNEITVTNAEKVDTQTPNEYEVTYQYGKQQAIAKVTVLANQTNILVKDTTIYVGETWLAEHNFVQAVDKAGQPVAFSTIEVEGAVDTSQVGSYQVTYRIVNQIGTYEKVATIQVIEPLSTEVEEGVVMIRYHDTQGNELNASELIKGALDSEYHILPKEIKGYQLKEEPANSNGFFTNKEQTVTFIYEKNEGTAIGLQPKEKEQSAVKENLPQTGENSVHMNLLIGAALLLTAGYIAKKEKSDTIV</sequence>
<accession>A0A1H9SGD0</accession>
<dbReference type="InterPro" id="IPR001611">
    <property type="entry name" value="Leu-rich_rpt"/>
</dbReference>
<dbReference type="InterPro" id="IPR013783">
    <property type="entry name" value="Ig-like_fold"/>
</dbReference>
<dbReference type="Gene3D" id="3.10.20.320">
    <property type="entry name" value="Putative peptidoglycan bound protein (lpxtg motif)"/>
    <property type="match status" value="1"/>
</dbReference>
<dbReference type="SMART" id="SM00369">
    <property type="entry name" value="LRR_TYP"/>
    <property type="match status" value="12"/>
</dbReference>
<name>A0A1H9SGD0_9LACT</name>
<keyword evidence="1" id="KW-0433">Leucine-rich repeat</keyword>
<evidence type="ECO:0000256" key="4">
    <source>
        <dbReference type="SAM" id="SignalP"/>
    </source>
</evidence>
<feature type="domain" description="Ig-like" evidence="6">
    <location>
        <begin position="658"/>
        <end position="726"/>
    </location>
</feature>
<feature type="region of interest" description="Disordered" evidence="3">
    <location>
        <begin position="47"/>
        <end position="68"/>
    </location>
</feature>
<dbReference type="SMART" id="SM00364">
    <property type="entry name" value="LRR_BAC"/>
    <property type="match status" value="12"/>
</dbReference>
<dbReference type="InterPro" id="IPR022038">
    <property type="entry name" value="Ig-like_bact"/>
</dbReference>
<dbReference type="PANTHER" id="PTHR24366:SF96">
    <property type="entry name" value="LEUCINE RICH REPEAT CONTAINING 53"/>
    <property type="match status" value="1"/>
</dbReference>
<dbReference type="SUPFAM" id="SSF52058">
    <property type="entry name" value="L domain-like"/>
    <property type="match status" value="1"/>
</dbReference>
<feature type="domain" description="Ig-like" evidence="6">
    <location>
        <begin position="733"/>
        <end position="801"/>
    </location>
</feature>
<dbReference type="Pfam" id="PF13855">
    <property type="entry name" value="LRR_8"/>
    <property type="match status" value="1"/>
</dbReference>
<feature type="domain" description="Disease resistance R13L4/SHOC-2-like LRR" evidence="7">
    <location>
        <begin position="332"/>
        <end position="455"/>
    </location>
</feature>
<feature type="domain" description="Ig-like" evidence="6">
    <location>
        <begin position="810"/>
        <end position="878"/>
    </location>
</feature>
<dbReference type="InterPro" id="IPR055414">
    <property type="entry name" value="LRR_R13L4/SHOC2-like"/>
</dbReference>
<evidence type="ECO:0000256" key="3">
    <source>
        <dbReference type="SAM" id="MobiDB-lite"/>
    </source>
</evidence>
<dbReference type="Pfam" id="PF07523">
    <property type="entry name" value="Big_3"/>
    <property type="match status" value="4"/>
</dbReference>
<dbReference type="InterPro" id="IPR009459">
    <property type="entry name" value="MucBP_dom"/>
</dbReference>
<feature type="domain" description="Ig-like" evidence="6">
    <location>
        <begin position="584"/>
        <end position="651"/>
    </location>
</feature>
<dbReference type="InterPro" id="IPR003591">
    <property type="entry name" value="Leu-rich_rpt_typical-subtyp"/>
</dbReference>
<feature type="chain" id="PRO_5011452135" evidence="4">
    <location>
        <begin position="25"/>
        <end position="1010"/>
    </location>
</feature>
<dbReference type="NCBIfam" id="TIGR01167">
    <property type="entry name" value="LPXTG_anchor"/>
    <property type="match status" value="1"/>
</dbReference>
<feature type="domain" description="MucBP" evidence="5">
    <location>
        <begin position="891"/>
        <end position="952"/>
    </location>
</feature>
<dbReference type="Gene3D" id="3.80.10.10">
    <property type="entry name" value="Ribonuclease Inhibitor"/>
    <property type="match status" value="2"/>
</dbReference>
<evidence type="ECO:0000259" key="7">
    <source>
        <dbReference type="Pfam" id="PF23598"/>
    </source>
</evidence>
<keyword evidence="2" id="KW-0677">Repeat</keyword>
<dbReference type="Pfam" id="PF23598">
    <property type="entry name" value="LRR_14"/>
    <property type="match status" value="1"/>
</dbReference>
<protein>
    <submittedName>
        <fullName evidence="8">LPXTG-motif cell wall anchor domain-containing protein</fullName>
    </submittedName>
</protein>
<proteinExistence type="predicted"/>
<dbReference type="Proteomes" id="UP000198948">
    <property type="component" value="Unassembled WGS sequence"/>
</dbReference>
<evidence type="ECO:0000256" key="1">
    <source>
        <dbReference type="ARBA" id="ARBA00022614"/>
    </source>
</evidence>
<dbReference type="PROSITE" id="PS51450">
    <property type="entry name" value="LRR"/>
    <property type="match status" value="6"/>
</dbReference>
<dbReference type="RefSeq" id="WP_092651845.1">
    <property type="nucleotide sequence ID" value="NZ_FOHA01000007.1"/>
</dbReference>
<dbReference type="Pfam" id="PF06458">
    <property type="entry name" value="MucBP"/>
    <property type="match status" value="1"/>
</dbReference>
<dbReference type="FunFam" id="3.80.10.10:FF:001164">
    <property type="entry name" value="GH01279p"/>
    <property type="match status" value="1"/>
</dbReference>
<dbReference type="EMBL" id="FOHA01000007">
    <property type="protein sequence ID" value="SER83665.1"/>
    <property type="molecule type" value="Genomic_DNA"/>
</dbReference>
<gene>
    <name evidence="8" type="ORF">SAMN04488559_10785</name>
</gene>
<evidence type="ECO:0000313" key="9">
    <source>
        <dbReference type="Proteomes" id="UP000198948"/>
    </source>
</evidence>
<evidence type="ECO:0000313" key="8">
    <source>
        <dbReference type="EMBL" id="SER83665.1"/>
    </source>
</evidence>